<dbReference type="Pfam" id="PF05036">
    <property type="entry name" value="SPOR"/>
    <property type="match status" value="1"/>
</dbReference>
<name>A0ABQ3B577_9GAMM</name>
<protein>
    <recommendedName>
        <fullName evidence="2">SPOR domain-containing protein</fullName>
    </recommendedName>
</protein>
<sequence length="543" mass="59977">MRTEPSFSEESENHLDGVERSANENARFDVDSSLLADYRQRYGLSTDPFVDDPHFPFYQGAQRRQILEQLLHLCQFSHNLLVVTGDYGVGKTRMAQALIDALDDADDICFVEGQITSDINSVLAEVYEQFELASHEDFVELCRKKSEQDGLVVLIIDNAHHLTDEVILDLIGILQENAESRLHLVLFSEPYLLDRLETINAPDIVLTDFFLEKFSLAEAVDYLNFRMEMADYLGPEIFIETKVDSWWRQSQGQLLQLHEFAQEKLLETVSKPQRSRGYGSDKRGLPIPHIIAASVLVGGLFFGSLYVGRDSSKSVENKVTSSIPVAPQAVVSSASSQAVIAQTSSVAVTNTAASVAAIASTTTTVANSSVVKEAEKIAPAVKQSVVPLVQTNELQNEPSRQVKTSATASSVKPVKKLEASSEPAKVVKTKTDTSVSAESKVTQTFSDQEKVILGWDASEYTLQLVGLSNEKAAHEFISAQPNKKDLLLFRSKRAGKDWFVVVTGHYSSSAKARQAGQGLSEAQKKAAPWPREVKVIQQEIRQR</sequence>
<dbReference type="PANTHER" id="PTHR35894:SF7">
    <property type="entry name" value="GENERAL SECRETION PATHWAY PROTEIN A-RELATED"/>
    <property type="match status" value="1"/>
</dbReference>
<dbReference type="PANTHER" id="PTHR35894">
    <property type="entry name" value="GENERAL SECRETION PATHWAY PROTEIN A-RELATED"/>
    <property type="match status" value="1"/>
</dbReference>
<dbReference type="Pfam" id="PF13401">
    <property type="entry name" value="AAA_22"/>
    <property type="match status" value="1"/>
</dbReference>
<feature type="region of interest" description="Disordered" evidence="1">
    <location>
        <begin position="1"/>
        <end position="22"/>
    </location>
</feature>
<keyword evidence="4" id="KW-1185">Reference proteome</keyword>
<dbReference type="InterPro" id="IPR049945">
    <property type="entry name" value="AAA_22"/>
</dbReference>
<reference evidence="4" key="1">
    <citation type="journal article" date="2019" name="Int. J. Syst. Evol. Microbiol.">
        <title>The Global Catalogue of Microorganisms (GCM) 10K type strain sequencing project: providing services to taxonomists for standard genome sequencing and annotation.</title>
        <authorList>
            <consortium name="The Broad Institute Genomics Platform"/>
            <consortium name="The Broad Institute Genome Sequencing Center for Infectious Disease"/>
            <person name="Wu L."/>
            <person name="Ma J."/>
        </authorList>
    </citation>
    <scope>NUCLEOTIDE SEQUENCE [LARGE SCALE GENOMIC DNA]</scope>
    <source>
        <strain evidence="4">KCTC 32239</strain>
    </source>
</reference>
<feature type="compositionally biased region" description="Basic and acidic residues" evidence="1">
    <location>
        <begin position="11"/>
        <end position="22"/>
    </location>
</feature>
<dbReference type="SUPFAM" id="SSF52540">
    <property type="entry name" value="P-loop containing nucleoside triphosphate hydrolases"/>
    <property type="match status" value="1"/>
</dbReference>
<organism evidence="3 4">
    <name type="scientific">Cellvibrio zantedeschiae</name>
    <dbReference type="NCBI Taxonomy" id="1237077"/>
    <lineage>
        <taxon>Bacteria</taxon>
        <taxon>Pseudomonadati</taxon>
        <taxon>Pseudomonadota</taxon>
        <taxon>Gammaproteobacteria</taxon>
        <taxon>Cellvibrionales</taxon>
        <taxon>Cellvibrionaceae</taxon>
        <taxon>Cellvibrio</taxon>
    </lineage>
</organism>
<evidence type="ECO:0000259" key="2">
    <source>
        <dbReference type="PROSITE" id="PS51724"/>
    </source>
</evidence>
<feature type="compositionally biased region" description="Polar residues" evidence="1">
    <location>
        <begin position="396"/>
        <end position="410"/>
    </location>
</feature>
<accession>A0ABQ3B577</accession>
<dbReference type="PROSITE" id="PS51724">
    <property type="entry name" value="SPOR"/>
    <property type="match status" value="1"/>
</dbReference>
<evidence type="ECO:0000313" key="4">
    <source>
        <dbReference type="Proteomes" id="UP000619761"/>
    </source>
</evidence>
<gene>
    <name evidence="3" type="ORF">GCM10011613_24450</name>
</gene>
<dbReference type="Gene3D" id="3.30.70.1070">
    <property type="entry name" value="Sporulation related repeat"/>
    <property type="match status" value="1"/>
</dbReference>
<comment type="caution">
    <text evidence="3">The sequence shown here is derived from an EMBL/GenBank/DDBJ whole genome shotgun (WGS) entry which is preliminary data.</text>
</comment>
<feature type="domain" description="SPOR" evidence="2">
    <location>
        <begin position="454"/>
        <end position="532"/>
    </location>
</feature>
<evidence type="ECO:0000256" key="1">
    <source>
        <dbReference type="SAM" id="MobiDB-lite"/>
    </source>
</evidence>
<dbReference type="InterPro" id="IPR036680">
    <property type="entry name" value="SPOR-like_sf"/>
</dbReference>
<dbReference type="Gene3D" id="3.40.50.300">
    <property type="entry name" value="P-loop containing nucleotide triphosphate hydrolases"/>
    <property type="match status" value="1"/>
</dbReference>
<feature type="region of interest" description="Disordered" evidence="1">
    <location>
        <begin position="396"/>
        <end position="423"/>
    </location>
</feature>
<dbReference type="EMBL" id="BMYZ01000002">
    <property type="protein sequence ID" value="GGY78799.1"/>
    <property type="molecule type" value="Genomic_DNA"/>
</dbReference>
<dbReference type="InterPro" id="IPR027417">
    <property type="entry name" value="P-loop_NTPase"/>
</dbReference>
<dbReference type="Proteomes" id="UP000619761">
    <property type="component" value="Unassembled WGS sequence"/>
</dbReference>
<dbReference type="InterPro" id="IPR007730">
    <property type="entry name" value="SPOR-like_dom"/>
</dbReference>
<evidence type="ECO:0000313" key="3">
    <source>
        <dbReference type="EMBL" id="GGY78799.1"/>
    </source>
</evidence>
<dbReference type="InterPro" id="IPR052026">
    <property type="entry name" value="ExeA_AAA_ATPase_DNA-bind"/>
</dbReference>
<proteinExistence type="predicted"/>
<dbReference type="RefSeq" id="WP_189419004.1">
    <property type="nucleotide sequence ID" value="NZ_BMYZ01000002.1"/>
</dbReference>